<dbReference type="AlphaFoldDB" id="A0A1R1RYF6"/>
<name>A0A1R1RYF6_9BACI</name>
<proteinExistence type="inferred from homology"/>
<dbReference type="Pfam" id="PF18912">
    <property type="entry name" value="DZR_2"/>
    <property type="match status" value="1"/>
</dbReference>
<feature type="domain" description="Double zinc ribbon" evidence="2">
    <location>
        <begin position="17"/>
        <end position="75"/>
    </location>
</feature>
<evidence type="ECO:0000313" key="3">
    <source>
        <dbReference type="EMBL" id="OMI08895.1"/>
    </source>
</evidence>
<dbReference type="Proteomes" id="UP000187367">
    <property type="component" value="Unassembled WGS sequence"/>
</dbReference>
<comment type="caution">
    <text evidence="3">The sequence shown here is derived from an EMBL/GenBank/DDBJ whole genome shotgun (WGS) entry which is preliminary data.</text>
</comment>
<reference evidence="3 4" key="1">
    <citation type="submission" date="2017-01" db="EMBL/GenBank/DDBJ databases">
        <title>Bacillus phylogenomics.</title>
        <authorList>
            <person name="Dunlap C."/>
        </authorList>
    </citation>
    <scope>NUCLEOTIDE SEQUENCE [LARGE SCALE GENOMIC DNA]</scope>
    <source>
        <strain evidence="3 4">NRRL B-41282</strain>
    </source>
</reference>
<dbReference type="InterPro" id="IPR044005">
    <property type="entry name" value="DZR_2"/>
</dbReference>
<organism evidence="3 4">
    <name type="scientific">Bacillus swezeyi</name>
    <dbReference type="NCBI Taxonomy" id="1925020"/>
    <lineage>
        <taxon>Bacteria</taxon>
        <taxon>Bacillati</taxon>
        <taxon>Bacillota</taxon>
        <taxon>Bacilli</taxon>
        <taxon>Bacillales</taxon>
        <taxon>Bacillaceae</taxon>
        <taxon>Bacillus</taxon>
    </lineage>
</organism>
<dbReference type="InterPro" id="IPR029057">
    <property type="entry name" value="PRTase-like"/>
</dbReference>
<dbReference type="Gene3D" id="3.40.50.2020">
    <property type="match status" value="1"/>
</dbReference>
<sequence length="244" mass="28008">MITRIAKTNRKEEHNLNCLICEAPLSHSLSWHALFFLHAEEKICGECKESFIEIKGTVCRKCGRPQDNEKLCRDCFKWEADAKTGSLLQQNRSVYLYNSFMKETLSRFKFRGDAALVSAFAPSFIRTFQKHFRQTRFALVPIPLSEERKIERGFNQAERLASLLKRPVLHPLIRTENEKQSKKSRAERLKEKTVFKTDKGSVKGLSVLLIDDLYTTGATLHHAARCLKVDGEADLVSSYTLIRS</sequence>
<dbReference type="SUPFAM" id="SSF53271">
    <property type="entry name" value="PRTase-like"/>
    <property type="match status" value="1"/>
</dbReference>
<comment type="similarity">
    <text evidence="1">Belongs to the ComF/GntX family.</text>
</comment>
<gene>
    <name evidence="3" type="ORF">BW143_02235</name>
</gene>
<evidence type="ECO:0000256" key="1">
    <source>
        <dbReference type="ARBA" id="ARBA00008007"/>
    </source>
</evidence>
<accession>A0A1R1QW69</accession>
<dbReference type="CDD" id="cd06223">
    <property type="entry name" value="PRTases_typeI"/>
    <property type="match status" value="1"/>
</dbReference>
<evidence type="ECO:0000259" key="2">
    <source>
        <dbReference type="Pfam" id="PF18912"/>
    </source>
</evidence>
<keyword evidence="4" id="KW-1185">Reference proteome</keyword>
<dbReference type="RefSeq" id="WP_076761134.1">
    <property type="nucleotide sequence ID" value="NZ_JARMMI010000003.1"/>
</dbReference>
<dbReference type="PANTHER" id="PTHR47505:SF1">
    <property type="entry name" value="DNA UTILIZATION PROTEIN YHGH"/>
    <property type="match status" value="1"/>
</dbReference>
<dbReference type="OrthoDB" id="9779910at2"/>
<dbReference type="EMBL" id="MTJL01000005">
    <property type="protein sequence ID" value="OMI08895.1"/>
    <property type="molecule type" value="Genomic_DNA"/>
</dbReference>
<evidence type="ECO:0000313" key="4">
    <source>
        <dbReference type="Proteomes" id="UP000187367"/>
    </source>
</evidence>
<dbReference type="InterPro" id="IPR051910">
    <property type="entry name" value="ComF/GntX_DNA_util-trans"/>
</dbReference>
<protein>
    <submittedName>
        <fullName evidence="3">Amidophosphoribosyltransferase</fullName>
    </submittedName>
</protein>
<dbReference type="InterPro" id="IPR000836">
    <property type="entry name" value="PRTase_dom"/>
</dbReference>
<dbReference type="PANTHER" id="PTHR47505">
    <property type="entry name" value="DNA UTILIZATION PROTEIN YHGH"/>
    <property type="match status" value="1"/>
</dbReference>
<accession>A0A1R1RYF6</accession>